<feature type="domain" description="THO complex subunit 2 N-terminal" evidence="8">
    <location>
        <begin position="26"/>
        <end position="113"/>
    </location>
</feature>
<dbReference type="Pfam" id="PF11262">
    <property type="entry name" value="Tho2"/>
    <property type="match status" value="1"/>
</dbReference>
<protein>
    <recommendedName>
        <fullName evidence="3">THO complex subunit 2</fullName>
    </recommendedName>
</protein>
<dbReference type="PANTHER" id="PTHR21597">
    <property type="entry name" value="THO2 PROTEIN"/>
    <property type="match status" value="1"/>
</dbReference>
<evidence type="ECO:0000259" key="6">
    <source>
        <dbReference type="Pfam" id="PF11262"/>
    </source>
</evidence>
<dbReference type="InterPro" id="IPR021418">
    <property type="entry name" value="THO_THOC2_C"/>
</dbReference>
<dbReference type="Pfam" id="PF11732">
    <property type="entry name" value="Thoc2"/>
    <property type="match status" value="1"/>
</dbReference>
<dbReference type="AlphaFoldDB" id="A0A1Y5HXS4"/>
<reference evidence="9" key="1">
    <citation type="submission" date="2017-04" db="EMBL/GenBank/DDBJ databases">
        <title>Population genomics of picophytoplankton unveils novel chromosome hypervariability.</title>
        <authorList>
            <consortium name="DOE Joint Genome Institute"/>
            <person name="Blanc-Mathieu R."/>
            <person name="Krasovec M."/>
            <person name="Hebrard M."/>
            <person name="Yau S."/>
            <person name="Desgranges E."/>
            <person name="Martin J."/>
            <person name="Schackwitz W."/>
            <person name="Kuo A."/>
            <person name="Salin G."/>
            <person name="Donnadieu C."/>
            <person name="Desdevises Y."/>
            <person name="Sanchez-Ferandin S."/>
            <person name="Moreau H."/>
            <person name="Rivals E."/>
            <person name="Grigoriev I.V."/>
            <person name="Grimsley N."/>
            <person name="Eyre-Walker A."/>
            <person name="Piganeau G."/>
        </authorList>
    </citation>
    <scope>NUCLEOTIDE SEQUENCE [LARGE SCALE GENOMIC DNA]</scope>
    <source>
        <strain evidence="9">RCC 1115</strain>
    </source>
</reference>
<evidence type="ECO:0000256" key="1">
    <source>
        <dbReference type="ARBA" id="ARBA00004123"/>
    </source>
</evidence>
<dbReference type="GO" id="GO:0006397">
    <property type="term" value="P:mRNA processing"/>
    <property type="evidence" value="ECO:0007669"/>
    <property type="project" value="InterPro"/>
</dbReference>
<dbReference type="GO" id="GO:0003729">
    <property type="term" value="F:mRNA binding"/>
    <property type="evidence" value="ECO:0007669"/>
    <property type="project" value="TreeGrafter"/>
</dbReference>
<dbReference type="Pfam" id="PF16134">
    <property type="entry name" value="THOC2_N"/>
    <property type="match status" value="1"/>
</dbReference>
<dbReference type="GO" id="GO:0000445">
    <property type="term" value="C:THO complex part of transcription export complex"/>
    <property type="evidence" value="ECO:0007669"/>
    <property type="project" value="TreeGrafter"/>
</dbReference>
<evidence type="ECO:0000256" key="2">
    <source>
        <dbReference type="ARBA" id="ARBA00007857"/>
    </source>
</evidence>
<evidence type="ECO:0000259" key="8">
    <source>
        <dbReference type="Pfam" id="PF16134"/>
    </source>
</evidence>
<keyword evidence="4" id="KW-0539">Nucleus</keyword>
<gene>
    <name evidence="9" type="ORF">BE221DRAFT_64387</name>
</gene>
<keyword evidence="5" id="KW-0732">Signal</keyword>
<dbReference type="EMBL" id="KZ155839">
    <property type="protein sequence ID" value="OUS42069.1"/>
    <property type="molecule type" value="Genomic_DNA"/>
</dbReference>
<dbReference type="GO" id="GO:0006406">
    <property type="term" value="P:mRNA export from nucleus"/>
    <property type="evidence" value="ECO:0007669"/>
    <property type="project" value="InterPro"/>
</dbReference>
<evidence type="ECO:0000256" key="3">
    <source>
        <dbReference type="ARBA" id="ARBA00019596"/>
    </source>
</evidence>
<comment type="subcellular location">
    <subcellularLocation>
        <location evidence="1">Nucleus</location>
    </subcellularLocation>
</comment>
<feature type="chain" id="PRO_5012576755" description="THO complex subunit 2" evidence="5">
    <location>
        <begin position="23"/>
        <end position="720"/>
    </location>
</feature>
<evidence type="ECO:0000256" key="4">
    <source>
        <dbReference type="ARBA" id="ARBA00023242"/>
    </source>
</evidence>
<dbReference type="Proteomes" id="UP000195557">
    <property type="component" value="Unassembled WGS sequence"/>
</dbReference>
<dbReference type="InterPro" id="IPR032302">
    <property type="entry name" value="THOC2_N"/>
</dbReference>
<feature type="domain" description="THO complex subunitTHOC2 N-terminal" evidence="7">
    <location>
        <begin position="118"/>
        <end position="191"/>
    </location>
</feature>
<evidence type="ECO:0000259" key="7">
    <source>
        <dbReference type="Pfam" id="PF11732"/>
    </source>
</evidence>
<dbReference type="PANTHER" id="PTHR21597:SF0">
    <property type="entry name" value="THO COMPLEX SUBUNIT 2"/>
    <property type="match status" value="1"/>
</dbReference>
<comment type="similarity">
    <text evidence="2">Belongs to the THOC2 family.</text>
</comment>
<evidence type="ECO:0000256" key="5">
    <source>
        <dbReference type="SAM" id="SignalP"/>
    </source>
</evidence>
<proteinExistence type="inferred from homology"/>
<organism evidence="9">
    <name type="scientific">Ostreococcus tauri</name>
    <name type="common">Marine green alga</name>
    <dbReference type="NCBI Taxonomy" id="70448"/>
    <lineage>
        <taxon>Eukaryota</taxon>
        <taxon>Viridiplantae</taxon>
        <taxon>Chlorophyta</taxon>
        <taxon>Mamiellophyceae</taxon>
        <taxon>Mamiellales</taxon>
        <taxon>Bathycoccaceae</taxon>
        <taxon>Ostreococcus</taxon>
    </lineage>
</organism>
<dbReference type="InterPro" id="IPR040007">
    <property type="entry name" value="Tho2"/>
</dbReference>
<dbReference type="InterPro" id="IPR021726">
    <property type="entry name" value="THO_THOC2_N"/>
</dbReference>
<accession>A0A1Y5HXS4</accession>
<feature type="domain" description="THO complex subunitTHOC2 C-terminal" evidence="6">
    <location>
        <begin position="415"/>
        <end position="704"/>
    </location>
</feature>
<feature type="signal peptide" evidence="5">
    <location>
        <begin position="1"/>
        <end position="22"/>
    </location>
</feature>
<name>A0A1Y5HXS4_OSTTA</name>
<sequence length="720" mass="82320">MLGPSLACIPLLYLQVLPYLSCLLRQESERAGVLRIVASCILPGMSCMKPNPMISRQLWEVLCRLSFAERGRIYQSVLHLSNGWSDAMKTSERRAGVATYRILRRLSRENVKFLGRKLGKLVSCFPINTSIIILEHVEAYPNMIDPIVGSLKYSNSLALDVLLHQLLRRLSNGRDKLKTDGQHVATWFSALCSFTGILCKKYPRVELRAVVHYILGALKDGESVDLLILRELIESMAGIKVVQDMSEDKMLLGCAGPHLRMFRNSQAGPTLEHTKGAARLRVALSTADTCNTTARMLLLIARCRHDFIQTARSEQLKFISQWYDECHHVFLQYVSFLRMAYTAEECFRVLPTACSLTKDYGLEPSVVYHIFRPHFTCLQRATGCSSNSHDCEAVDVKAVLDDWENAIPCETLRFISSDMYTTFWRLNLDDVFIHDEGYSTAIIACEAKVKAFEHVLQRTKGENPEAIAGMSNFSAHIKNLASERAKKTAANQALVEALKQFSKSWITSEDRCGVVRCILEHMIFPRVKMSGLDAYYAARFISLLHELDTPLFNALLYQDRLIRDFNQLAHACSPRENSQLGMYMLCSLNQFLRWREKSIYALQCQPFNTFSIPSTRAWRQANWDDYSIISYNWQVRLTKAILTQLDKGGYMELRNILEILVRIIPKFPSIHSQGAHIRKRIMRLRKLDHRSDIQTIATRYLAMLDAGRNNWISDDDFRNA</sequence>
<evidence type="ECO:0000313" key="9">
    <source>
        <dbReference type="EMBL" id="OUS42069.1"/>
    </source>
</evidence>